<accession>A0ABX7DD03</accession>
<organism evidence="1 2">
    <name type="scientific">Serratia liquefaciens</name>
    <dbReference type="NCBI Taxonomy" id="614"/>
    <lineage>
        <taxon>Bacteria</taxon>
        <taxon>Pseudomonadati</taxon>
        <taxon>Pseudomonadota</taxon>
        <taxon>Gammaproteobacteria</taxon>
        <taxon>Enterobacterales</taxon>
        <taxon>Yersiniaceae</taxon>
        <taxon>Serratia</taxon>
    </lineage>
</organism>
<gene>
    <name evidence="1" type="ORF">I6I38_24895</name>
</gene>
<evidence type="ECO:0008006" key="3">
    <source>
        <dbReference type="Google" id="ProtNLM"/>
    </source>
</evidence>
<evidence type="ECO:0000313" key="2">
    <source>
        <dbReference type="Proteomes" id="UP000595237"/>
    </source>
</evidence>
<dbReference type="InterPro" id="IPR013783">
    <property type="entry name" value="Ig-like_fold"/>
</dbReference>
<geneLocation type="plasmid" evidence="1 2">
    <name>unnamed</name>
</geneLocation>
<keyword evidence="2" id="KW-1185">Reference proteome</keyword>
<reference evidence="1 2" key="1">
    <citation type="submission" date="2021-01" db="EMBL/GenBank/DDBJ databases">
        <title>FDA dAtabase for Regulatory Grade micrObial Sequences (FDA-ARGOS): Supporting development and validation of Infectious Disease Dx tests.</title>
        <authorList>
            <person name="Blissenbach B."/>
            <person name="Krut O."/>
            <person name="Tallon L."/>
            <person name="Sadzewicz L."/>
            <person name="Zhao X."/>
            <person name="Boylan J."/>
            <person name="Ott S."/>
            <person name="Bowen H."/>
            <person name="Vavikolanu K."/>
            <person name="Mehta A."/>
            <person name="Aluvathingal J."/>
            <person name="Nadendla S."/>
            <person name="Yan Y."/>
            <person name="Sichtig H."/>
        </authorList>
    </citation>
    <scope>NUCLEOTIDE SEQUENCE [LARGE SCALE GENOMIC DNA]</scope>
    <source>
        <strain evidence="1 2">FDAARGOS_1081</strain>
        <plasmid evidence="1 2">unnamed</plasmid>
    </source>
</reference>
<protein>
    <recommendedName>
        <fullName evidence="3">Ig-like domain-containing protein</fullName>
    </recommendedName>
</protein>
<dbReference type="EMBL" id="CP068149">
    <property type="protein sequence ID" value="QQU58020.1"/>
    <property type="molecule type" value="Genomic_DNA"/>
</dbReference>
<proteinExistence type="predicted"/>
<dbReference type="RefSeq" id="WP_201896565.1">
    <property type="nucleotide sequence ID" value="NZ_CP068149.1"/>
</dbReference>
<keyword evidence="1" id="KW-0614">Plasmid</keyword>
<evidence type="ECO:0000313" key="1">
    <source>
        <dbReference type="EMBL" id="QQU58020.1"/>
    </source>
</evidence>
<sequence length="928" mass="103731">MNALPEQGQYILYSGLINSTKPEAISISSYLKEKGFDYLKRGFRNFEEYPPEIISNKINENFISLGFNRGDVIVNFKKTVTTPGIYSFTMDLNPYKGSSFGDEIINSLWPKENYHATFFIFFMEIKFDIEVSEQSKNIRNIIQRKGDEKNGIYALAHKNIDDTVYLIAKESPVSLHTFPSAKIDLSLSGSYPPNISITQTDFYGLSDNLLNSVFCMFKGNTGGGGKYVFDLQADLQEKIGNVFHSNFCNDEFHFNVIGDIDIFPNKISVVSVGGEISMRLTTSGDARFNNLSVYGDDAKILNLEIKNNILLGKAPEKPGQYSFTVSAKDELDNRGGREYILTVLPQLSLSPQKANLPKAVLNKKYSVQFDLTDHVRKASFSLKGKYPKGLRISNNGLLSGIPKESGDWELTISAIVKEPDNTEFVLEKKYHLLVDSKYDHEVKNMGRWVTGNFKRYNLDVPFKLDPDIGVEVMLNNMPSWLQFSDDYKSVSGTPGLADWTGKEIFLIFDFFPDVSGGVIVEETYSLYVSSNDISITPSSLSPGKIGSLYKEPLSTKQNIFEPTFLLLNKEAQDIGLSVIVKDGRSFISGIIKRTKLTRVPIEVKVQSGYGDEGSIKYYLDLDRDIQLDIFPPKDIYIDEEAEVVIKINESSFDILPEDFSLNLISMMTIHTEPSLRLYKKSDGREWLLKATFHFSGIHKFGIEVKSGEKIMCVREVTLKVRSNLEIETVPKHLPLGNVNTPYRRVEIKCIGAASGEINYKEYGLSDDWHFQQKNNTAYIFGTPRKPSPVSFVVAASDSTGAIAMSQQIIDVSGPPVGVNQHVNVRNDRSVVVILTSSNSAIDFINRATSASFVVIGNDSSVNVKNSGKVIEKNGVSIGEIIGPDNNGVILSTFLFDKSQVHGHFSIHYVLSNRYGNSPPYLLDFSILL</sequence>
<name>A0ABX7DD03_SERLI</name>
<dbReference type="Gene3D" id="2.60.40.10">
    <property type="entry name" value="Immunoglobulins"/>
    <property type="match status" value="1"/>
</dbReference>
<dbReference type="Proteomes" id="UP000595237">
    <property type="component" value="Plasmid unnamed"/>
</dbReference>